<organism evidence="9">
    <name type="scientific">viral metagenome</name>
    <dbReference type="NCBI Taxonomy" id="1070528"/>
    <lineage>
        <taxon>unclassified sequences</taxon>
        <taxon>metagenomes</taxon>
        <taxon>organismal metagenomes</taxon>
    </lineage>
</organism>
<dbReference type="PANTHER" id="PTHR33841:SF6">
    <property type="entry name" value="TYPE II METHYLTRANSFERASE M.HINDII"/>
    <property type="match status" value="1"/>
</dbReference>
<dbReference type="InterPro" id="IPR002052">
    <property type="entry name" value="DNA_methylase_N6_adenine_CS"/>
</dbReference>
<evidence type="ECO:0000256" key="3">
    <source>
        <dbReference type="ARBA" id="ARBA00022679"/>
    </source>
</evidence>
<sequence length="382" mass="44141">MKNVKGQYFTKNEMLKEKLCSFILNNPNRILEPSVGQGDLVDFVVSKYPDINFDMYEIDASVELLGTIQKNIVIYGDFLKQPITQSYKTIIGNPPFIKKTTGNLYIDFIKKCYALLEPAGELIFIVPSDFLKLTCAVKILNEMMLNGTFTHIFHPHDEKLFENASIDVIIFRYCKNALLEKTTLYNGNIMYISNSDGLITFSENKHTDTIRFNEYFNVYVGMVSGKEGIYKNKDLGNIEVLNGENKKEKYIYIDKYPCGNKEIDEFLLNNKQCLMRRGIKKYNELNWFEWGAPRNITSIEENINKECIYLCNLTRAKNVAFAGNVGYFGGSLIMLIPKKNIDLSNIIKYLNSSTFKNNFIFSERFKIGHRQISNSYIPNEYL</sequence>
<keyword evidence="4" id="KW-0949">S-adenosyl-L-methionine</keyword>
<evidence type="ECO:0000256" key="5">
    <source>
        <dbReference type="ARBA" id="ARBA00022747"/>
    </source>
</evidence>
<dbReference type="PANTHER" id="PTHR33841">
    <property type="entry name" value="DNA METHYLTRANSFERASE YEEA-RELATED"/>
    <property type="match status" value="1"/>
</dbReference>
<evidence type="ECO:0000313" key="9">
    <source>
        <dbReference type="EMBL" id="QHT82203.1"/>
    </source>
</evidence>
<reference evidence="9" key="1">
    <citation type="journal article" date="2020" name="Nature">
        <title>Giant virus diversity and host interactions through global metagenomics.</title>
        <authorList>
            <person name="Schulz F."/>
            <person name="Roux S."/>
            <person name="Paez-Espino D."/>
            <person name="Jungbluth S."/>
            <person name="Walsh D.A."/>
            <person name="Denef V.J."/>
            <person name="McMahon K.D."/>
            <person name="Konstantinidis K.T."/>
            <person name="Eloe-Fadrosh E.A."/>
            <person name="Kyrpides N.C."/>
            <person name="Woyke T."/>
        </authorList>
    </citation>
    <scope>NUCLEOTIDE SEQUENCE</scope>
    <source>
        <strain evidence="9">GVMAG-M-3300023184-161</strain>
    </source>
</reference>
<dbReference type="GO" id="GO:0032259">
    <property type="term" value="P:methylation"/>
    <property type="evidence" value="ECO:0007669"/>
    <property type="project" value="UniProtKB-KW"/>
</dbReference>
<evidence type="ECO:0000256" key="1">
    <source>
        <dbReference type="ARBA" id="ARBA00011900"/>
    </source>
</evidence>
<dbReference type="EC" id="2.1.1.72" evidence="1"/>
<dbReference type="InterPro" id="IPR029063">
    <property type="entry name" value="SAM-dependent_MTases_sf"/>
</dbReference>
<protein>
    <recommendedName>
        <fullName evidence="1">site-specific DNA-methyltransferase (adenine-specific)</fullName>
        <ecNumber evidence="1">2.1.1.72</ecNumber>
    </recommendedName>
</protein>
<evidence type="ECO:0000256" key="4">
    <source>
        <dbReference type="ARBA" id="ARBA00022691"/>
    </source>
</evidence>
<evidence type="ECO:0000259" key="8">
    <source>
        <dbReference type="Pfam" id="PF07669"/>
    </source>
</evidence>
<keyword evidence="5" id="KW-0680">Restriction system</keyword>
<dbReference type="PRINTS" id="PR00507">
    <property type="entry name" value="N12N6MTFRASE"/>
</dbReference>
<comment type="catalytic activity">
    <reaction evidence="7">
        <text>a 2'-deoxyadenosine in DNA + S-adenosyl-L-methionine = an N(6)-methyl-2'-deoxyadenosine in DNA + S-adenosyl-L-homocysteine + H(+)</text>
        <dbReference type="Rhea" id="RHEA:15197"/>
        <dbReference type="Rhea" id="RHEA-COMP:12418"/>
        <dbReference type="Rhea" id="RHEA-COMP:12419"/>
        <dbReference type="ChEBI" id="CHEBI:15378"/>
        <dbReference type="ChEBI" id="CHEBI:57856"/>
        <dbReference type="ChEBI" id="CHEBI:59789"/>
        <dbReference type="ChEBI" id="CHEBI:90615"/>
        <dbReference type="ChEBI" id="CHEBI:90616"/>
        <dbReference type="EC" id="2.1.1.72"/>
    </reaction>
</comment>
<dbReference type="InterPro" id="IPR011639">
    <property type="entry name" value="MethylTrfase_TaqI-like_dom"/>
</dbReference>
<accession>A0A6C0HQN9</accession>
<dbReference type="InterPro" id="IPR050953">
    <property type="entry name" value="N4_N6_ade-DNA_methylase"/>
</dbReference>
<evidence type="ECO:0000256" key="2">
    <source>
        <dbReference type="ARBA" id="ARBA00022603"/>
    </source>
</evidence>
<dbReference type="PROSITE" id="PS00092">
    <property type="entry name" value="N6_MTASE"/>
    <property type="match status" value="1"/>
</dbReference>
<dbReference type="GO" id="GO:0009007">
    <property type="term" value="F:site-specific DNA-methyltransferase (adenine-specific) activity"/>
    <property type="evidence" value="ECO:0007669"/>
    <property type="project" value="UniProtKB-EC"/>
</dbReference>
<evidence type="ECO:0000256" key="6">
    <source>
        <dbReference type="ARBA" id="ARBA00023125"/>
    </source>
</evidence>
<dbReference type="GO" id="GO:0009307">
    <property type="term" value="P:DNA restriction-modification system"/>
    <property type="evidence" value="ECO:0007669"/>
    <property type="project" value="UniProtKB-KW"/>
</dbReference>
<dbReference type="Gene3D" id="3.40.50.150">
    <property type="entry name" value="Vaccinia Virus protein VP39"/>
    <property type="match status" value="1"/>
</dbReference>
<proteinExistence type="predicted"/>
<dbReference type="GO" id="GO:0003677">
    <property type="term" value="F:DNA binding"/>
    <property type="evidence" value="ECO:0007669"/>
    <property type="project" value="UniProtKB-KW"/>
</dbReference>
<dbReference type="AlphaFoldDB" id="A0A6C0HQN9"/>
<evidence type="ECO:0000256" key="7">
    <source>
        <dbReference type="ARBA" id="ARBA00047942"/>
    </source>
</evidence>
<keyword evidence="3" id="KW-0808">Transferase</keyword>
<feature type="domain" description="Type II methyltransferase M.TaqI-like" evidence="8">
    <location>
        <begin position="84"/>
        <end position="161"/>
    </location>
</feature>
<dbReference type="CDD" id="cd02440">
    <property type="entry name" value="AdoMet_MTases"/>
    <property type="match status" value="1"/>
</dbReference>
<dbReference type="SUPFAM" id="SSF53335">
    <property type="entry name" value="S-adenosyl-L-methionine-dependent methyltransferases"/>
    <property type="match status" value="1"/>
</dbReference>
<dbReference type="Pfam" id="PF07669">
    <property type="entry name" value="Eco57I"/>
    <property type="match status" value="1"/>
</dbReference>
<dbReference type="EMBL" id="MN739997">
    <property type="protein sequence ID" value="QHT82203.1"/>
    <property type="molecule type" value="Genomic_DNA"/>
</dbReference>
<keyword evidence="6" id="KW-0238">DNA-binding</keyword>
<keyword evidence="2" id="KW-0489">Methyltransferase</keyword>
<name>A0A6C0HQN9_9ZZZZ</name>